<dbReference type="InterPro" id="IPR006136">
    <property type="entry name" value="FlhB"/>
</dbReference>
<dbReference type="NCBIfam" id="TIGR00328">
    <property type="entry name" value="flhB"/>
    <property type="match status" value="1"/>
</dbReference>
<feature type="region of interest" description="Disordered" evidence="11">
    <location>
        <begin position="358"/>
        <end position="377"/>
    </location>
</feature>
<evidence type="ECO:0000313" key="13">
    <source>
        <dbReference type="Proteomes" id="UP000824988"/>
    </source>
</evidence>
<dbReference type="GO" id="GO:0005886">
    <property type="term" value="C:plasma membrane"/>
    <property type="evidence" value="ECO:0007669"/>
    <property type="project" value="UniProtKB-SubCell"/>
</dbReference>
<keyword evidence="12" id="KW-0969">Cilium</keyword>
<evidence type="ECO:0000256" key="7">
    <source>
        <dbReference type="ARBA" id="ARBA00023136"/>
    </source>
</evidence>
<evidence type="ECO:0000256" key="11">
    <source>
        <dbReference type="SAM" id="MobiDB-lite"/>
    </source>
</evidence>
<dbReference type="GO" id="GO:0044780">
    <property type="term" value="P:bacterial-type flagellum assembly"/>
    <property type="evidence" value="ECO:0007669"/>
    <property type="project" value="InterPro"/>
</dbReference>
<feature type="transmembrane region" description="Helical" evidence="10">
    <location>
        <begin position="189"/>
        <end position="214"/>
    </location>
</feature>
<evidence type="ECO:0000256" key="2">
    <source>
        <dbReference type="ARBA" id="ARBA00010690"/>
    </source>
</evidence>
<sequence length="377" mass="41654">MAESDKEDRTEEATGRRLQQAHDRGQIPRSRELNTAAMLVAASFVLWSFGGHFAQGMARMMEESFRVSREEAFYPDAMVRHFADAVWEMVKLFGPLLALTVVVALASPIGLGGWNFSTEAIEPKFSKINPWNGLKRLFGMQGLIELVKSVFKVLLIGIVSWRLLRHYWDKMLGLGDLPLMSALATSTDMLGFSLLVLSLSLVLIAAVDVPVQLWTYKRDLRMTKQEVKDESKETEGSPQVKQKIRQMQMEFAVRRMMEAVPKADVVVTNPTHYAVALQYQQGGVAAAPRVVAKGADLVAAQIRNAAAGAGVPLLPAPPLARALYYSTELDQEIPTGLYMAVAQVLAYVYQLRAARQTGAVPPPEPRDLPIPPDLAHD</sequence>
<evidence type="ECO:0000256" key="3">
    <source>
        <dbReference type="ARBA" id="ARBA00021622"/>
    </source>
</evidence>
<evidence type="ECO:0000256" key="5">
    <source>
        <dbReference type="ARBA" id="ARBA00022692"/>
    </source>
</evidence>
<keyword evidence="4 10" id="KW-1003">Cell membrane</keyword>
<keyword evidence="8 10" id="KW-1006">Bacterial flagellum protein export</keyword>
<keyword evidence="10" id="KW-0653">Protein transport</keyword>
<dbReference type="Proteomes" id="UP000824988">
    <property type="component" value="Chromosome"/>
</dbReference>
<dbReference type="KEGG" id="moz:MoryE10_21070"/>
<comment type="subcellular location">
    <subcellularLocation>
        <location evidence="1">Cell membrane</location>
        <topology evidence="1">Multi-pass membrane protein</topology>
    </subcellularLocation>
</comment>
<evidence type="ECO:0000256" key="10">
    <source>
        <dbReference type="RuleBase" id="RU364091"/>
    </source>
</evidence>
<keyword evidence="5 10" id="KW-0812">Transmembrane</keyword>
<keyword evidence="12" id="KW-0282">Flagellum</keyword>
<feature type="region of interest" description="Disordered" evidence="11">
    <location>
        <begin position="1"/>
        <end position="27"/>
    </location>
</feature>
<dbReference type="PANTHER" id="PTHR30531:SF12">
    <property type="entry name" value="FLAGELLAR BIOSYNTHETIC PROTEIN FLHB"/>
    <property type="match status" value="1"/>
</dbReference>
<evidence type="ECO:0000256" key="9">
    <source>
        <dbReference type="ARBA" id="ARBA00025078"/>
    </source>
</evidence>
<evidence type="ECO:0000256" key="8">
    <source>
        <dbReference type="ARBA" id="ARBA00023225"/>
    </source>
</evidence>
<organism evidence="12 13">
    <name type="scientific">Methylogaea oryzae</name>
    <dbReference type="NCBI Taxonomy" id="1295382"/>
    <lineage>
        <taxon>Bacteria</taxon>
        <taxon>Pseudomonadati</taxon>
        <taxon>Pseudomonadota</taxon>
        <taxon>Gammaproteobacteria</taxon>
        <taxon>Methylococcales</taxon>
        <taxon>Methylococcaceae</taxon>
        <taxon>Methylogaea</taxon>
    </lineage>
</organism>
<dbReference type="RefSeq" id="WP_221047009.1">
    <property type="nucleotide sequence ID" value="NZ_AP019782.1"/>
</dbReference>
<comment type="similarity">
    <text evidence="2 10">Belongs to the type III secretion exporter family.</text>
</comment>
<evidence type="ECO:0000256" key="1">
    <source>
        <dbReference type="ARBA" id="ARBA00004651"/>
    </source>
</evidence>
<reference evidence="12" key="1">
    <citation type="submission" date="2019-06" db="EMBL/GenBank/DDBJ databases">
        <title>Complete genome sequence of Methylogaea oryzae strain JCM16910.</title>
        <authorList>
            <person name="Asakawa S."/>
        </authorList>
    </citation>
    <scope>NUCLEOTIDE SEQUENCE</scope>
    <source>
        <strain evidence="12">E10</strain>
    </source>
</reference>
<evidence type="ECO:0000256" key="6">
    <source>
        <dbReference type="ARBA" id="ARBA00022989"/>
    </source>
</evidence>
<feature type="transmembrane region" description="Helical" evidence="10">
    <location>
        <begin position="92"/>
        <end position="116"/>
    </location>
</feature>
<keyword evidence="6 10" id="KW-1133">Transmembrane helix</keyword>
<accession>A0A8D5AIL9</accession>
<dbReference type="PANTHER" id="PTHR30531">
    <property type="entry name" value="FLAGELLAR BIOSYNTHETIC PROTEIN FLHB"/>
    <property type="match status" value="1"/>
</dbReference>
<dbReference type="AlphaFoldDB" id="A0A8D5AIL9"/>
<dbReference type="Pfam" id="PF01312">
    <property type="entry name" value="Bac_export_2"/>
    <property type="match status" value="1"/>
</dbReference>
<keyword evidence="10" id="KW-0813">Transport</keyword>
<feature type="transmembrane region" description="Helical" evidence="10">
    <location>
        <begin position="33"/>
        <end position="54"/>
    </location>
</feature>
<comment type="function">
    <text evidence="9 10">Required for formation of the rod structure in the basal body of the flagellar apparatus. Together with FliI and FliH, may constitute the export apparatus of flagellin.</text>
</comment>
<keyword evidence="10" id="KW-1005">Bacterial flagellum biogenesis</keyword>
<keyword evidence="12" id="KW-0966">Cell projection</keyword>
<dbReference type="InterPro" id="IPR006135">
    <property type="entry name" value="T3SS_substrate_exporter"/>
</dbReference>
<evidence type="ECO:0000256" key="4">
    <source>
        <dbReference type="ARBA" id="ARBA00022475"/>
    </source>
</evidence>
<proteinExistence type="inferred from homology"/>
<dbReference type="GO" id="GO:0009306">
    <property type="term" value="P:protein secretion"/>
    <property type="evidence" value="ECO:0007669"/>
    <property type="project" value="InterPro"/>
</dbReference>
<protein>
    <recommendedName>
        <fullName evidence="3 10">Flagellar biosynthetic protein FlhB</fullName>
    </recommendedName>
</protein>
<name>A0A8D5AIL9_9GAMM</name>
<feature type="compositionally biased region" description="Pro residues" evidence="11">
    <location>
        <begin position="360"/>
        <end position="377"/>
    </location>
</feature>
<keyword evidence="7 10" id="KW-0472">Membrane</keyword>
<feature type="transmembrane region" description="Helical" evidence="10">
    <location>
        <begin position="137"/>
        <end position="164"/>
    </location>
</feature>
<keyword evidence="13" id="KW-1185">Reference proteome</keyword>
<gene>
    <name evidence="10 12" type="primary">flhB</name>
    <name evidence="12" type="ORF">MoryE10_21070</name>
</gene>
<dbReference type="EMBL" id="AP019782">
    <property type="protein sequence ID" value="BBL71501.1"/>
    <property type="molecule type" value="Genomic_DNA"/>
</dbReference>
<evidence type="ECO:0000313" key="12">
    <source>
        <dbReference type="EMBL" id="BBL71501.1"/>
    </source>
</evidence>